<gene>
    <name evidence="1" type="ORF">CDAR_382741</name>
</gene>
<name>A0AAV4VX40_9ARAC</name>
<comment type="caution">
    <text evidence="1">The sequence shown here is derived from an EMBL/GenBank/DDBJ whole genome shotgun (WGS) entry which is preliminary data.</text>
</comment>
<dbReference type="EMBL" id="BPLQ01013736">
    <property type="protein sequence ID" value="GIY74341.1"/>
    <property type="molecule type" value="Genomic_DNA"/>
</dbReference>
<evidence type="ECO:0000313" key="1">
    <source>
        <dbReference type="EMBL" id="GIY74341.1"/>
    </source>
</evidence>
<organism evidence="1 2">
    <name type="scientific">Caerostris darwini</name>
    <dbReference type="NCBI Taxonomy" id="1538125"/>
    <lineage>
        <taxon>Eukaryota</taxon>
        <taxon>Metazoa</taxon>
        <taxon>Ecdysozoa</taxon>
        <taxon>Arthropoda</taxon>
        <taxon>Chelicerata</taxon>
        <taxon>Arachnida</taxon>
        <taxon>Araneae</taxon>
        <taxon>Araneomorphae</taxon>
        <taxon>Entelegynae</taxon>
        <taxon>Araneoidea</taxon>
        <taxon>Araneidae</taxon>
        <taxon>Caerostris</taxon>
    </lineage>
</organism>
<reference evidence="1 2" key="1">
    <citation type="submission" date="2021-06" db="EMBL/GenBank/DDBJ databases">
        <title>Caerostris darwini draft genome.</title>
        <authorList>
            <person name="Kono N."/>
            <person name="Arakawa K."/>
        </authorList>
    </citation>
    <scope>NUCLEOTIDE SEQUENCE [LARGE SCALE GENOMIC DNA]</scope>
</reference>
<dbReference type="Proteomes" id="UP001054837">
    <property type="component" value="Unassembled WGS sequence"/>
</dbReference>
<dbReference type="AlphaFoldDB" id="A0AAV4VX40"/>
<proteinExistence type="predicted"/>
<evidence type="ECO:0000313" key="2">
    <source>
        <dbReference type="Proteomes" id="UP001054837"/>
    </source>
</evidence>
<feature type="non-terminal residue" evidence="1">
    <location>
        <position position="32"/>
    </location>
</feature>
<sequence length="32" mass="3692">MTSEQSPLLLLEPSGMWKFIMVYNFTVSISLE</sequence>
<keyword evidence="2" id="KW-1185">Reference proteome</keyword>
<accession>A0AAV4VX40</accession>
<protein>
    <submittedName>
        <fullName evidence="1">Uncharacterized protein</fullName>
    </submittedName>
</protein>